<dbReference type="GO" id="GO:0009055">
    <property type="term" value="F:electron transfer activity"/>
    <property type="evidence" value="ECO:0007669"/>
    <property type="project" value="InterPro"/>
</dbReference>
<name>A0A516H3R9_9PROT</name>
<dbReference type="KEGG" id="fer:FNB15_14545"/>
<dbReference type="GO" id="GO:0020037">
    <property type="term" value="F:heme binding"/>
    <property type="evidence" value="ECO:0007669"/>
    <property type="project" value="InterPro"/>
</dbReference>
<accession>A0A516H3R9</accession>
<dbReference type="RefSeq" id="WP_144069399.1">
    <property type="nucleotide sequence ID" value="NZ_CP041636.1"/>
</dbReference>
<evidence type="ECO:0000256" key="1">
    <source>
        <dbReference type="ARBA" id="ARBA00022617"/>
    </source>
</evidence>
<dbReference type="Proteomes" id="UP000317496">
    <property type="component" value="Chromosome"/>
</dbReference>
<dbReference type="Gene3D" id="1.10.760.10">
    <property type="entry name" value="Cytochrome c-like domain"/>
    <property type="match status" value="1"/>
</dbReference>
<keyword evidence="1 4" id="KW-0349">Heme</keyword>
<evidence type="ECO:0000256" key="2">
    <source>
        <dbReference type="ARBA" id="ARBA00022723"/>
    </source>
</evidence>
<dbReference type="EMBL" id="CP041636">
    <property type="protein sequence ID" value="QDO98418.1"/>
    <property type="molecule type" value="Genomic_DNA"/>
</dbReference>
<sequence length="102" mass="10978">MPFRIHILAVALVLTAGSAVAQQRIATLDDTALAAQACNVCHGSQSYLSPTMPPIRGVDATTLYTALIELKTDKRPSTIMGRISRGYSDEQLKALADYLSKN</sequence>
<dbReference type="SUPFAM" id="SSF46626">
    <property type="entry name" value="Cytochrome c"/>
    <property type="match status" value="1"/>
</dbReference>
<dbReference type="InterPro" id="IPR036909">
    <property type="entry name" value="Cyt_c-like_dom_sf"/>
</dbReference>
<evidence type="ECO:0000256" key="4">
    <source>
        <dbReference type="PROSITE-ProRule" id="PRU00433"/>
    </source>
</evidence>
<dbReference type="PROSITE" id="PS51007">
    <property type="entry name" value="CYTC"/>
    <property type="match status" value="1"/>
</dbReference>
<keyword evidence="5" id="KW-0732">Signal</keyword>
<dbReference type="OrthoDB" id="9808603at2"/>
<proteinExistence type="predicted"/>
<feature type="chain" id="PRO_5021783932" description="Cytochrome c domain-containing protein" evidence="5">
    <location>
        <begin position="22"/>
        <end position="102"/>
    </location>
</feature>
<dbReference type="GO" id="GO:0046872">
    <property type="term" value="F:metal ion binding"/>
    <property type="evidence" value="ECO:0007669"/>
    <property type="project" value="UniProtKB-KW"/>
</dbReference>
<keyword evidence="3 4" id="KW-0408">Iron</keyword>
<dbReference type="AlphaFoldDB" id="A0A516H3R9"/>
<dbReference type="InterPro" id="IPR009056">
    <property type="entry name" value="Cyt_c-like_dom"/>
</dbReference>
<gene>
    <name evidence="7" type="ORF">FNB15_14545</name>
</gene>
<feature type="signal peptide" evidence="5">
    <location>
        <begin position="1"/>
        <end position="21"/>
    </location>
</feature>
<keyword evidence="2 4" id="KW-0479">Metal-binding</keyword>
<evidence type="ECO:0000313" key="7">
    <source>
        <dbReference type="EMBL" id="QDO98418.1"/>
    </source>
</evidence>
<evidence type="ECO:0000313" key="8">
    <source>
        <dbReference type="Proteomes" id="UP000317496"/>
    </source>
</evidence>
<evidence type="ECO:0000259" key="6">
    <source>
        <dbReference type="PROSITE" id="PS51007"/>
    </source>
</evidence>
<organism evidence="7 8">
    <name type="scientific">Ferrovibrio terrae</name>
    <dbReference type="NCBI Taxonomy" id="2594003"/>
    <lineage>
        <taxon>Bacteria</taxon>
        <taxon>Pseudomonadati</taxon>
        <taxon>Pseudomonadota</taxon>
        <taxon>Alphaproteobacteria</taxon>
        <taxon>Rhodospirillales</taxon>
        <taxon>Rhodospirillaceae</taxon>
        <taxon>Ferrovibrio</taxon>
    </lineage>
</organism>
<protein>
    <recommendedName>
        <fullName evidence="6">Cytochrome c domain-containing protein</fullName>
    </recommendedName>
</protein>
<evidence type="ECO:0000256" key="3">
    <source>
        <dbReference type="ARBA" id="ARBA00023004"/>
    </source>
</evidence>
<keyword evidence="8" id="KW-1185">Reference proteome</keyword>
<evidence type="ECO:0000256" key="5">
    <source>
        <dbReference type="SAM" id="SignalP"/>
    </source>
</evidence>
<reference evidence="7 8" key="1">
    <citation type="submission" date="2019-07" db="EMBL/GenBank/DDBJ databases">
        <title>Genome sequencing for Ferrovibrio sp. K5.</title>
        <authorList>
            <person name="Park S.-J."/>
        </authorList>
    </citation>
    <scope>NUCLEOTIDE SEQUENCE [LARGE SCALE GENOMIC DNA]</scope>
    <source>
        <strain evidence="7 8">K5</strain>
    </source>
</reference>
<feature type="domain" description="Cytochrome c" evidence="6">
    <location>
        <begin position="12"/>
        <end position="102"/>
    </location>
</feature>
<dbReference type="Pfam" id="PF00034">
    <property type="entry name" value="Cytochrom_C"/>
    <property type="match status" value="1"/>
</dbReference>